<evidence type="ECO:0000256" key="13">
    <source>
        <dbReference type="HAMAP-Rule" id="MF_00331"/>
    </source>
</evidence>
<accession>A0A1G7P9E0</accession>
<dbReference type="Proteomes" id="UP000182427">
    <property type="component" value="Chromosome I"/>
</dbReference>
<dbReference type="FunFam" id="3.40.640.10:FF:000003">
    <property type="entry name" value="Cysteine desulfurase IscS"/>
    <property type="match status" value="1"/>
</dbReference>
<comment type="function">
    <text evidence="13">Master enzyme that delivers sulfur to a number of partners involved in Fe-S cluster assembly, tRNA modification or cofactor biosynthesis. Catalyzes the removal of elemental sulfur atoms from cysteine to produce alanine. Functions as a sulfur delivery protein for Fe-S cluster synthesis onto IscU, an Fe-S scaffold assembly protein, as well as other S acceptor proteins.</text>
</comment>
<comment type="subunit">
    <text evidence="13">Homodimer. Forms a heterotetramer with IscU, interacts with other sulfur acceptors.</text>
</comment>
<dbReference type="EMBL" id="LT629690">
    <property type="protein sequence ID" value="SDF82831.1"/>
    <property type="molecule type" value="Genomic_DNA"/>
</dbReference>
<dbReference type="GO" id="GO:0044571">
    <property type="term" value="P:[2Fe-2S] cluster assembly"/>
    <property type="evidence" value="ECO:0007669"/>
    <property type="project" value="UniProtKB-UniRule"/>
</dbReference>
<evidence type="ECO:0000256" key="8">
    <source>
        <dbReference type="ARBA" id="ARBA00022898"/>
    </source>
</evidence>
<dbReference type="PANTHER" id="PTHR11601:SF34">
    <property type="entry name" value="CYSTEINE DESULFURASE"/>
    <property type="match status" value="1"/>
</dbReference>
<keyword evidence="6 13" id="KW-0001">2Fe-2S</keyword>
<dbReference type="Pfam" id="PF00266">
    <property type="entry name" value="Aminotran_5"/>
    <property type="match status" value="1"/>
</dbReference>
<dbReference type="RefSeq" id="WP_083346223.1">
    <property type="nucleotide sequence ID" value="NZ_LT629690.1"/>
</dbReference>
<keyword evidence="9 13" id="KW-0408">Iron</keyword>
<dbReference type="InterPro" id="IPR015421">
    <property type="entry name" value="PyrdxlP-dep_Trfase_major"/>
</dbReference>
<feature type="binding site" evidence="13">
    <location>
        <begin position="91"/>
        <end position="92"/>
    </location>
    <ligand>
        <name>pyridoxal 5'-phosphate</name>
        <dbReference type="ChEBI" id="CHEBI:597326"/>
    </ligand>
</feature>
<evidence type="ECO:0000313" key="17">
    <source>
        <dbReference type="Proteomes" id="UP000182427"/>
    </source>
</evidence>
<dbReference type="UniPathway" id="UPA00266"/>
<dbReference type="GO" id="GO:1990221">
    <property type="term" value="C:L-cysteine desulfurase complex"/>
    <property type="evidence" value="ECO:0007669"/>
    <property type="project" value="UniProtKB-ARBA"/>
</dbReference>
<evidence type="ECO:0000256" key="1">
    <source>
        <dbReference type="ARBA" id="ARBA00001933"/>
    </source>
</evidence>
<keyword evidence="13" id="KW-0963">Cytoplasm</keyword>
<evidence type="ECO:0000256" key="3">
    <source>
        <dbReference type="ARBA" id="ARBA00006490"/>
    </source>
</evidence>
<feature type="binding site" evidence="13">
    <location>
        <position position="171"/>
    </location>
    <ligand>
        <name>pyridoxal 5'-phosphate</name>
        <dbReference type="ChEBI" id="CHEBI:597326"/>
    </ligand>
</feature>
<dbReference type="GO" id="GO:0046872">
    <property type="term" value="F:metal ion binding"/>
    <property type="evidence" value="ECO:0007669"/>
    <property type="project" value="UniProtKB-KW"/>
</dbReference>
<dbReference type="Gene3D" id="3.40.640.10">
    <property type="entry name" value="Type I PLP-dependent aspartate aminotransferase-like (Major domain)"/>
    <property type="match status" value="1"/>
</dbReference>
<feature type="active site" description="Cysteine persulfide intermediate" evidence="13">
    <location>
        <position position="346"/>
    </location>
</feature>
<feature type="binding site" description="via persulfide group" evidence="13">
    <location>
        <position position="346"/>
    </location>
    <ligand>
        <name>[2Fe-2S] cluster</name>
        <dbReference type="ChEBI" id="CHEBI:190135"/>
        <note>ligand shared with IscU</note>
    </ligand>
</feature>
<dbReference type="GO" id="GO:0031071">
    <property type="term" value="F:cysteine desulfurase activity"/>
    <property type="evidence" value="ECO:0007669"/>
    <property type="project" value="UniProtKB-UniRule"/>
</dbReference>
<comment type="cofactor">
    <cofactor evidence="1 13 14">
        <name>pyridoxal 5'-phosphate</name>
        <dbReference type="ChEBI" id="CHEBI:597326"/>
    </cofactor>
</comment>
<comment type="subcellular location">
    <subcellularLocation>
        <location evidence="13">Cytoplasm</location>
    </subcellularLocation>
</comment>
<dbReference type="PANTHER" id="PTHR11601">
    <property type="entry name" value="CYSTEINE DESULFURYLASE FAMILY MEMBER"/>
    <property type="match status" value="1"/>
</dbReference>
<keyword evidence="10 13" id="KW-0411">Iron-sulfur</keyword>
<keyword evidence="5 13" id="KW-0808">Transferase</keyword>
<feature type="binding site" evidence="13">
    <location>
        <position position="199"/>
    </location>
    <ligand>
        <name>pyridoxal 5'-phosphate</name>
        <dbReference type="ChEBI" id="CHEBI:597326"/>
    </ligand>
</feature>
<dbReference type="InterPro" id="IPR020578">
    <property type="entry name" value="Aminotrans_V_PyrdxlP_BS"/>
</dbReference>
<dbReference type="EC" id="2.8.1.7" evidence="4 13"/>
<dbReference type="SUPFAM" id="SSF53383">
    <property type="entry name" value="PLP-dependent transferases"/>
    <property type="match status" value="1"/>
</dbReference>
<proteinExistence type="inferred from homology"/>
<evidence type="ECO:0000256" key="5">
    <source>
        <dbReference type="ARBA" id="ARBA00022679"/>
    </source>
</evidence>
<dbReference type="InterPro" id="IPR000192">
    <property type="entry name" value="Aminotrans_V_dom"/>
</dbReference>
<reference evidence="17" key="1">
    <citation type="submission" date="2016-10" db="EMBL/GenBank/DDBJ databases">
        <authorList>
            <person name="Varghese N."/>
            <person name="Submissions S."/>
        </authorList>
    </citation>
    <scope>NUCLEOTIDE SEQUENCE [LARGE SCALE GENOMIC DNA]</scope>
    <source>
        <strain evidence="17">GAS232</strain>
    </source>
</reference>
<keyword evidence="17" id="KW-1185">Reference proteome</keyword>
<dbReference type="GO" id="GO:0030170">
    <property type="term" value="F:pyridoxal phosphate binding"/>
    <property type="evidence" value="ECO:0007669"/>
    <property type="project" value="UniProtKB-UniRule"/>
</dbReference>
<feature type="domain" description="Aminotransferase class V" evidence="15">
    <location>
        <begin position="23"/>
        <end position="387"/>
    </location>
</feature>
<evidence type="ECO:0000256" key="4">
    <source>
        <dbReference type="ARBA" id="ARBA00012239"/>
    </source>
</evidence>
<feature type="modified residue" description="N6-(pyridoxal phosphate)lysine" evidence="13">
    <location>
        <position position="222"/>
    </location>
</feature>
<dbReference type="OrthoDB" id="9808002at2"/>
<organism evidence="16 17">
    <name type="scientific">Terriglobus roseus</name>
    <dbReference type="NCBI Taxonomy" id="392734"/>
    <lineage>
        <taxon>Bacteria</taxon>
        <taxon>Pseudomonadati</taxon>
        <taxon>Acidobacteriota</taxon>
        <taxon>Terriglobia</taxon>
        <taxon>Terriglobales</taxon>
        <taxon>Acidobacteriaceae</taxon>
        <taxon>Terriglobus</taxon>
    </lineage>
</organism>
<dbReference type="NCBIfam" id="NF010611">
    <property type="entry name" value="PRK14012.1"/>
    <property type="match status" value="1"/>
</dbReference>
<protein>
    <recommendedName>
        <fullName evidence="12 13">Cysteine desulfurase IscS</fullName>
        <ecNumber evidence="4 13">2.8.1.7</ecNumber>
    </recommendedName>
</protein>
<dbReference type="InterPro" id="IPR010240">
    <property type="entry name" value="Cys_deSase_IscS"/>
</dbReference>
<name>A0A1G7P9E0_9BACT</name>
<evidence type="ECO:0000256" key="11">
    <source>
        <dbReference type="ARBA" id="ARBA00050776"/>
    </source>
</evidence>
<dbReference type="InterPro" id="IPR015424">
    <property type="entry name" value="PyrdxlP-dep_Trfase"/>
</dbReference>
<keyword evidence="7 13" id="KW-0479">Metal-binding</keyword>
<dbReference type="InterPro" id="IPR015422">
    <property type="entry name" value="PyrdxlP-dep_Trfase_small"/>
</dbReference>
<evidence type="ECO:0000256" key="10">
    <source>
        <dbReference type="ARBA" id="ARBA00023014"/>
    </source>
</evidence>
<comment type="similarity">
    <text evidence="3 13">Belongs to the class-V pyridoxal-phosphate-dependent aminotransferase family. NifS/IscS subfamily.</text>
</comment>
<feature type="binding site" evidence="13">
    <location>
        <position position="260"/>
    </location>
    <ligand>
        <name>pyridoxal 5'-phosphate</name>
        <dbReference type="ChEBI" id="CHEBI:597326"/>
    </ligand>
</feature>
<dbReference type="NCBIfam" id="NF002806">
    <property type="entry name" value="PRK02948.1"/>
    <property type="match status" value="1"/>
</dbReference>
<dbReference type="HAMAP" id="MF_00331">
    <property type="entry name" value="Cys_desulf_IscS"/>
    <property type="match status" value="1"/>
</dbReference>
<evidence type="ECO:0000256" key="7">
    <source>
        <dbReference type="ARBA" id="ARBA00022723"/>
    </source>
</evidence>
<feature type="binding site" evidence="13">
    <location>
        <begin position="219"/>
        <end position="221"/>
    </location>
    <ligand>
        <name>pyridoxal 5'-phosphate</name>
        <dbReference type="ChEBI" id="CHEBI:597326"/>
    </ligand>
</feature>
<evidence type="ECO:0000313" key="16">
    <source>
        <dbReference type="EMBL" id="SDF82831.1"/>
    </source>
</evidence>
<comment type="catalytic activity">
    <reaction evidence="11 13">
        <text>(sulfur carrier)-H + L-cysteine = (sulfur carrier)-SH + L-alanine</text>
        <dbReference type="Rhea" id="RHEA:43892"/>
        <dbReference type="Rhea" id="RHEA-COMP:14737"/>
        <dbReference type="Rhea" id="RHEA-COMP:14739"/>
        <dbReference type="ChEBI" id="CHEBI:29917"/>
        <dbReference type="ChEBI" id="CHEBI:35235"/>
        <dbReference type="ChEBI" id="CHEBI:57972"/>
        <dbReference type="ChEBI" id="CHEBI:64428"/>
        <dbReference type="EC" id="2.8.1.7"/>
    </reaction>
</comment>
<gene>
    <name evidence="13" type="primary">iscS</name>
    <name evidence="16" type="ORF">SAMN05444167_3429</name>
</gene>
<dbReference type="PIRSF" id="PIRSF005572">
    <property type="entry name" value="NifS"/>
    <property type="match status" value="1"/>
</dbReference>
<dbReference type="Gene3D" id="3.90.1150.10">
    <property type="entry name" value="Aspartate Aminotransferase, domain 1"/>
    <property type="match status" value="1"/>
</dbReference>
<evidence type="ECO:0000256" key="2">
    <source>
        <dbReference type="ARBA" id="ARBA00005151"/>
    </source>
</evidence>
<evidence type="ECO:0000256" key="9">
    <source>
        <dbReference type="ARBA" id="ARBA00023004"/>
    </source>
</evidence>
<comment type="pathway">
    <text evidence="2 13">Cofactor biosynthesis; iron-sulfur cluster biosynthesis.</text>
</comment>
<evidence type="ECO:0000259" key="15">
    <source>
        <dbReference type="Pfam" id="PF00266"/>
    </source>
</evidence>
<dbReference type="AlphaFoldDB" id="A0A1G7P9E0"/>
<dbReference type="FunFam" id="3.90.1150.10:FF:000002">
    <property type="entry name" value="Cysteine desulfurase IscS"/>
    <property type="match status" value="1"/>
</dbReference>
<evidence type="ECO:0000256" key="14">
    <source>
        <dbReference type="RuleBase" id="RU004504"/>
    </source>
</evidence>
<evidence type="ECO:0000256" key="12">
    <source>
        <dbReference type="ARBA" id="ARBA00072125"/>
    </source>
</evidence>
<dbReference type="InterPro" id="IPR016454">
    <property type="entry name" value="Cysteine_dSase"/>
</dbReference>
<evidence type="ECO:0000256" key="6">
    <source>
        <dbReference type="ARBA" id="ARBA00022714"/>
    </source>
</evidence>
<dbReference type="GO" id="GO:0051537">
    <property type="term" value="F:2 iron, 2 sulfur cluster binding"/>
    <property type="evidence" value="ECO:0007669"/>
    <property type="project" value="UniProtKB-UniRule"/>
</dbReference>
<sequence>MSLATEIELLESTPAHKGVQLPIYMDNHATTALDPRVLEAMLPYMTKIYGNAASRNHQFGWEAEQGVDKAREQIAKLINATPKEIIFTSGATEGNNLAIKGVAEMYREKGNHIITQVTEHKAVLDTCKHLEKRGYKVTYLPVEADGLVDVKKIAEAITPETILVSIMYANNEIGVINPIAEIGALCHEKKILFHVDGVQAVGKIPVDVQNDNIDLLSMSGHKIYGPKGVGALYVRRRNPRVQLVSQIDGGGHERGMRSGTLNVPGIVGLGKACEIAGEEMEAETKRLTELRDYMKAKFEAALDYVHVNGNMEHHLPGNLNMSFVYVEGESLLMGINDIAVSSGSACTSATLEPSYVLKALGLGDDVAHSSIRFGLGRFNTKEEVDYVSDKLIDTVLKLRELSPLYEMVKEGIDLESVEWTAH</sequence>
<keyword evidence="8 13" id="KW-0663">Pyridoxal phosphate</keyword>
<dbReference type="PROSITE" id="PS00595">
    <property type="entry name" value="AA_TRANSFER_CLASS_5"/>
    <property type="match status" value="1"/>
</dbReference>